<keyword evidence="2" id="KW-1185">Reference proteome</keyword>
<reference evidence="1 2" key="1">
    <citation type="journal article" date="2024" name="G3 (Bethesda)">
        <title>Genome assembly of Hibiscus sabdariffa L. provides insights into metabolisms of medicinal natural products.</title>
        <authorList>
            <person name="Kim T."/>
        </authorList>
    </citation>
    <scope>NUCLEOTIDE SEQUENCE [LARGE SCALE GENOMIC DNA]</scope>
    <source>
        <strain evidence="1">TK-2024</strain>
        <tissue evidence="1">Old leaves</tissue>
    </source>
</reference>
<proteinExistence type="predicted"/>
<evidence type="ECO:0000313" key="1">
    <source>
        <dbReference type="EMBL" id="KAK8538719.1"/>
    </source>
</evidence>
<gene>
    <name evidence="1" type="ORF">V6N12_034427</name>
</gene>
<protein>
    <submittedName>
        <fullName evidence="1">Uncharacterized protein</fullName>
    </submittedName>
</protein>
<dbReference type="Proteomes" id="UP001472677">
    <property type="component" value="Unassembled WGS sequence"/>
</dbReference>
<accession>A0ABR2DI33</accession>
<organism evidence="1 2">
    <name type="scientific">Hibiscus sabdariffa</name>
    <name type="common">roselle</name>
    <dbReference type="NCBI Taxonomy" id="183260"/>
    <lineage>
        <taxon>Eukaryota</taxon>
        <taxon>Viridiplantae</taxon>
        <taxon>Streptophyta</taxon>
        <taxon>Embryophyta</taxon>
        <taxon>Tracheophyta</taxon>
        <taxon>Spermatophyta</taxon>
        <taxon>Magnoliopsida</taxon>
        <taxon>eudicotyledons</taxon>
        <taxon>Gunneridae</taxon>
        <taxon>Pentapetalae</taxon>
        <taxon>rosids</taxon>
        <taxon>malvids</taxon>
        <taxon>Malvales</taxon>
        <taxon>Malvaceae</taxon>
        <taxon>Malvoideae</taxon>
        <taxon>Hibiscus</taxon>
    </lineage>
</organism>
<evidence type="ECO:0000313" key="2">
    <source>
        <dbReference type="Proteomes" id="UP001472677"/>
    </source>
</evidence>
<sequence length="68" mass="7746">MMGGRRVALELVWRWRLFEEADDGVGRYHDSWGGHIGTTSKDTRWLLASRSAQLEAPCNALEEQILDS</sequence>
<dbReference type="EMBL" id="JBBPBM010000027">
    <property type="protein sequence ID" value="KAK8538719.1"/>
    <property type="molecule type" value="Genomic_DNA"/>
</dbReference>
<comment type="caution">
    <text evidence="1">The sequence shown here is derived from an EMBL/GenBank/DDBJ whole genome shotgun (WGS) entry which is preliminary data.</text>
</comment>
<name>A0ABR2DI33_9ROSI</name>